<dbReference type="EMBL" id="JAIWYP010000014">
    <property type="protein sequence ID" value="KAH3712633.1"/>
    <property type="molecule type" value="Genomic_DNA"/>
</dbReference>
<reference evidence="1" key="2">
    <citation type="submission" date="2020-11" db="EMBL/GenBank/DDBJ databases">
        <authorList>
            <person name="McCartney M.A."/>
            <person name="Auch B."/>
            <person name="Kono T."/>
            <person name="Mallez S."/>
            <person name="Becker A."/>
            <person name="Gohl D.M."/>
            <person name="Silverstein K.A.T."/>
            <person name="Koren S."/>
            <person name="Bechman K.B."/>
            <person name="Herman A."/>
            <person name="Abrahante J.E."/>
            <person name="Garbe J."/>
        </authorList>
    </citation>
    <scope>NUCLEOTIDE SEQUENCE</scope>
    <source>
        <strain evidence="1">Duluth1</strain>
        <tissue evidence="1">Whole animal</tissue>
    </source>
</reference>
<protein>
    <submittedName>
        <fullName evidence="1">Uncharacterized protein</fullName>
    </submittedName>
</protein>
<dbReference type="AlphaFoldDB" id="A0A9D3Z4G3"/>
<comment type="caution">
    <text evidence="1">The sequence shown here is derived from an EMBL/GenBank/DDBJ whole genome shotgun (WGS) entry which is preliminary data.</text>
</comment>
<gene>
    <name evidence="1" type="ORF">DPMN_072385</name>
</gene>
<accession>A0A9D3Z4G3</accession>
<proteinExistence type="predicted"/>
<evidence type="ECO:0000313" key="1">
    <source>
        <dbReference type="EMBL" id="KAH3712633.1"/>
    </source>
</evidence>
<dbReference type="Proteomes" id="UP000828390">
    <property type="component" value="Unassembled WGS sequence"/>
</dbReference>
<name>A0A9D3Z4G3_DREPO</name>
<reference evidence="1" key="1">
    <citation type="journal article" date="2019" name="bioRxiv">
        <title>The Genome of the Zebra Mussel, Dreissena polymorpha: A Resource for Invasive Species Research.</title>
        <authorList>
            <person name="McCartney M.A."/>
            <person name="Auch B."/>
            <person name="Kono T."/>
            <person name="Mallez S."/>
            <person name="Zhang Y."/>
            <person name="Obille A."/>
            <person name="Becker A."/>
            <person name="Abrahante J.E."/>
            <person name="Garbe J."/>
            <person name="Badalamenti J.P."/>
            <person name="Herman A."/>
            <person name="Mangelson H."/>
            <person name="Liachko I."/>
            <person name="Sullivan S."/>
            <person name="Sone E.D."/>
            <person name="Koren S."/>
            <person name="Silverstein K.A.T."/>
            <person name="Beckman K.B."/>
            <person name="Gohl D.M."/>
        </authorList>
    </citation>
    <scope>NUCLEOTIDE SEQUENCE</scope>
    <source>
        <strain evidence="1">Duluth1</strain>
        <tissue evidence="1">Whole animal</tissue>
    </source>
</reference>
<keyword evidence="2" id="KW-1185">Reference proteome</keyword>
<organism evidence="1 2">
    <name type="scientific">Dreissena polymorpha</name>
    <name type="common">Zebra mussel</name>
    <name type="synonym">Mytilus polymorpha</name>
    <dbReference type="NCBI Taxonomy" id="45954"/>
    <lineage>
        <taxon>Eukaryota</taxon>
        <taxon>Metazoa</taxon>
        <taxon>Spiralia</taxon>
        <taxon>Lophotrochozoa</taxon>
        <taxon>Mollusca</taxon>
        <taxon>Bivalvia</taxon>
        <taxon>Autobranchia</taxon>
        <taxon>Heteroconchia</taxon>
        <taxon>Euheterodonta</taxon>
        <taxon>Imparidentia</taxon>
        <taxon>Neoheterodontei</taxon>
        <taxon>Myida</taxon>
        <taxon>Dreissenoidea</taxon>
        <taxon>Dreissenidae</taxon>
        <taxon>Dreissena</taxon>
    </lineage>
</organism>
<sequence length="117" mass="12267">MGAIEAIDDDPPYNGVIAADFALSAKTCTAKPVPSEDAKCSVVSKKKRLYDASKNGTATKAEPNDCIANVVNSPSMPDGGIYSVVKKKKATDGAIFGVCYNNEIPDDNNETGVLKNP</sequence>
<evidence type="ECO:0000313" key="2">
    <source>
        <dbReference type="Proteomes" id="UP000828390"/>
    </source>
</evidence>